<reference evidence="1" key="1">
    <citation type="submission" date="2014-03" db="EMBL/GenBank/DDBJ databases">
        <authorList>
            <person name="Genoscope - CEA"/>
        </authorList>
    </citation>
    <scope>NUCLEOTIDE SEQUENCE [LARGE SCALE GENOMIC DNA]</scope>
    <source>
        <strain evidence="1">CF27</strain>
    </source>
</reference>
<reference evidence="1" key="2">
    <citation type="submission" date="2014-07" db="EMBL/GenBank/DDBJ databases">
        <title>Initial genome analysis of the psychrotolerant acidophile Acidithiobacillus ferrivorans CF27: insights into iron and sulfur oxidation pathways and into biofilm formation.</title>
        <authorList>
            <person name="Talla E."/>
            <person name="Hedrich S."/>
            <person name="Mangenot S."/>
            <person name="Ji B."/>
            <person name="Johnson D.B."/>
            <person name="Barbe V."/>
            <person name="Bonnefoy V."/>
        </authorList>
    </citation>
    <scope>NUCLEOTIDE SEQUENCE [LARGE SCALE GENOMIC DNA]</scope>
    <source>
        <strain evidence="1">CF27</strain>
    </source>
</reference>
<sequence>MLFKLHGTPSLIKLTSDVTDWLSSGEARGKPGQLFQHRPAILLLLNNHHIYYPSNFQAWQLRRLYFISLQPQMNNSYCVHQIRH</sequence>
<comment type="caution">
    <text evidence="1">The sequence shown here is derived from an EMBL/GenBank/DDBJ whole genome shotgun (WGS) entry which is preliminary data.</text>
</comment>
<dbReference type="AlphaFoldDB" id="A0A060USE9"/>
<accession>A0A060USE9</accession>
<organism evidence="1">
    <name type="scientific">Acidithiobacillus ferrivorans</name>
    <dbReference type="NCBI Taxonomy" id="160808"/>
    <lineage>
        <taxon>Bacteria</taxon>
        <taxon>Pseudomonadati</taxon>
        <taxon>Pseudomonadota</taxon>
        <taxon>Acidithiobacillia</taxon>
        <taxon>Acidithiobacillales</taxon>
        <taxon>Acidithiobacillaceae</taxon>
        <taxon>Acidithiobacillus</taxon>
    </lineage>
</organism>
<dbReference type="EMBL" id="CCCS020000052">
    <property type="protein sequence ID" value="CDQ11517.1"/>
    <property type="molecule type" value="Genomic_DNA"/>
</dbReference>
<gene>
    <name evidence="1" type="ORF">AFERRI_560066</name>
</gene>
<proteinExistence type="predicted"/>
<name>A0A060USE9_9PROT</name>
<evidence type="ECO:0000313" key="1">
    <source>
        <dbReference type="EMBL" id="CDQ11517.1"/>
    </source>
</evidence>
<protein>
    <submittedName>
        <fullName evidence="1">Uncharacterized protein</fullName>
    </submittedName>
</protein>